<dbReference type="EMBL" id="DSTK01000041">
    <property type="protein sequence ID" value="HFK98696.1"/>
    <property type="molecule type" value="Genomic_DNA"/>
</dbReference>
<reference evidence="5" key="1">
    <citation type="journal article" date="2020" name="mSystems">
        <title>Genome- and Community-Level Interaction Insights into Carbon Utilization and Element Cycling Functions of Hydrothermarchaeota in Hydrothermal Sediment.</title>
        <authorList>
            <person name="Zhou Z."/>
            <person name="Liu Y."/>
            <person name="Xu W."/>
            <person name="Pan J."/>
            <person name="Luo Z.H."/>
            <person name="Li M."/>
        </authorList>
    </citation>
    <scope>NUCLEOTIDE SEQUENCE [LARGE SCALE GENOMIC DNA]</scope>
    <source>
        <strain evidence="5">SpSt-456</strain>
    </source>
</reference>
<name>A0A832A640_9BACT</name>
<dbReference type="InterPro" id="IPR006345">
    <property type="entry name" value="RecD2"/>
</dbReference>
<dbReference type="NCBIfam" id="TIGR01448">
    <property type="entry name" value="recD_rel"/>
    <property type="match status" value="1"/>
</dbReference>
<dbReference type="InterPro" id="IPR010994">
    <property type="entry name" value="RuvA_2-like"/>
</dbReference>
<organism evidence="5">
    <name type="scientific">Desulfacinum infernum</name>
    <dbReference type="NCBI Taxonomy" id="35837"/>
    <lineage>
        <taxon>Bacteria</taxon>
        <taxon>Pseudomonadati</taxon>
        <taxon>Thermodesulfobacteriota</taxon>
        <taxon>Syntrophobacteria</taxon>
        <taxon>Syntrophobacterales</taxon>
        <taxon>Syntrophobacteraceae</taxon>
        <taxon>Desulfacinum</taxon>
    </lineage>
</organism>
<dbReference type="Pfam" id="PF14490">
    <property type="entry name" value="HHH_RecD2"/>
    <property type="match status" value="1"/>
</dbReference>
<dbReference type="SUPFAM" id="SSF47781">
    <property type="entry name" value="RuvA domain 2-like"/>
    <property type="match status" value="1"/>
</dbReference>
<dbReference type="GO" id="GO:0003677">
    <property type="term" value="F:DNA binding"/>
    <property type="evidence" value="ECO:0007669"/>
    <property type="project" value="InterPro"/>
</dbReference>
<dbReference type="Gene3D" id="2.30.30.940">
    <property type="match status" value="1"/>
</dbReference>
<evidence type="ECO:0000256" key="2">
    <source>
        <dbReference type="ARBA" id="ARBA00022840"/>
    </source>
</evidence>
<keyword evidence="1" id="KW-0547">Nucleotide-binding</keyword>
<keyword evidence="5" id="KW-0347">Helicase</keyword>
<dbReference type="InterPro" id="IPR027785">
    <property type="entry name" value="UvrD-like_helicase_C"/>
</dbReference>
<feature type="domain" description="AAA+ ATPase" evidence="4">
    <location>
        <begin position="375"/>
        <end position="523"/>
    </location>
</feature>
<dbReference type="SMART" id="SM00382">
    <property type="entry name" value="AAA"/>
    <property type="match status" value="1"/>
</dbReference>
<keyword evidence="2" id="KW-0067">ATP-binding</keyword>
<accession>A0A832A640</accession>
<sequence>MVVLPAWNRRDFNAILTIVEHLSKALQDEEAANVETLEGQVERITYAGEEDGYSVLRLKVRGRRDLVTVVGSFVSVTPGEVLRLRGTWGRHPKYGEQFRADHYETLSPDTVEGIRKYLGSGLIKGIGPEMAKRIVKAFGTATLDVIDTNPERLLEVDGIGPKRLRGIMKAWDDQKEIREVMIFLKTHGVSAAHATRIFKHYGKESLKVLRENPYRIAMDVTGIGFVTADKIARNLGFGTDSQIRAEAGLHYVLFQAADEGHVCVPKNRLLEDAGKLLESPADVLAQGLENLAADGRVVLERLSEEAARLMGDGTAVYLRGYHAAETQTAARLTYIASFAKRFPSGKIDDAVNAVTACLPFPLAPLQMEAVRKALTDKVLVITGGPGTGKTTLIKAVCAAYKRLGARVALAAPTGRAAKRLSETTGHEAATIHRLLEFSPQGGGFQRNEQRPLAADCLIVDEASMLDALLAHHLLKAVAPKTTLVFVGDVDQLPSVGAGNVLQDIIDSGAFPVVRLSEIFRQAQRSLIVVNAHRIREGLFPINGSSREGRLSDFYFIEKDDPQEVLRVVLELCTQRIPARFGMDPVDDIQVLSPMHRGTVGAQSLNEALQRALNPHGRAVERAGRIYRVGDKVMQLRNNYDKDVFNGDLGRIQAVDEENQEIRVRMDGRSVSYDFSELDEITHAYAVSVHKAQGSEYPAVVVPLVTQHYVMLQRNLLYTAVTRGKRLVVLVGSKKALAMAVRNDRIQKRYTLLAHRLSARTRPPASM</sequence>
<dbReference type="CDD" id="cd18809">
    <property type="entry name" value="SF1_C_RecD"/>
    <property type="match status" value="1"/>
</dbReference>
<dbReference type="PANTHER" id="PTHR43788:SF6">
    <property type="entry name" value="DNA HELICASE B"/>
    <property type="match status" value="1"/>
</dbReference>
<dbReference type="HAMAP" id="MF_01488">
    <property type="entry name" value="RecD2"/>
    <property type="match status" value="1"/>
</dbReference>
<evidence type="ECO:0000259" key="3">
    <source>
        <dbReference type="SMART" id="SM00278"/>
    </source>
</evidence>
<protein>
    <submittedName>
        <fullName evidence="5">ATP-dependent RecD-like DNA helicase</fullName>
    </submittedName>
</protein>
<feature type="domain" description="Helix-hairpin-helix DNA-binding motif class 1" evidence="3">
    <location>
        <begin position="215"/>
        <end position="234"/>
    </location>
</feature>
<dbReference type="Gene3D" id="1.10.150.20">
    <property type="entry name" value="5' to 3' exonuclease, C-terminal subdomain"/>
    <property type="match status" value="1"/>
</dbReference>
<dbReference type="InterPro" id="IPR041451">
    <property type="entry name" value="RecD2_SH13"/>
</dbReference>
<evidence type="ECO:0000259" key="4">
    <source>
        <dbReference type="SMART" id="SM00382"/>
    </source>
</evidence>
<dbReference type="GO" id="GO:0005524">
    <property type="term" value="F:ATP binding"/>
    <property type="evidence" value="ECO:0007669"/>
    <property type="project" value="UniProtKB-KW"/>
</dbReference>
<dbReference type="InterPro" id="IPR003583">
    <property type="entry name" value="Hlx-hairpin-Hlx_DNA-bd_motif"/>
</dbReference>
<evidence type="ECO:0000256" key="1">
    <source>
        <dbReference type="ARBA" id="ARBA00022741"/>
    </source>
</evidence>
<dbReference type="InterPro" id="IPR029493">
    <property type="entry name" value="RecD2-like_HHH"/>
</dbReference>
<dbReference type="AlphaFoldDB" id="A0A832A640"/>
<dbReference type="CDD" id="cd17933">
    <property type="entry name" value="DEXSc_RecD-like"/>
    <property type="match status" value="1"/>
</dbReference>
<dbReference type="Gene3D" id="3.40.50.300">
    <property type="entry name" value="P-loop containing nucleotide triphosphate hydrolases"/>
    <property type="match status" value="2"/>
</dbReference>
<dbReference type="Pfam" id="PF13245">
    <property type="entry name" value="AAA_19"/>
    <property type="match status" value="1"/>
</dbReference>
<dbReference type="PANTHER" id="PTHR43788">
    <property type="entry name" value="DNA2/NAM7 HELICASE FAMILY MEMBER"/>
    <property type="match status" value="1"/>
</dbReference>
<feature type="domain" description="Helix-hairpin-helix DNA-binding motif class 1" evidence="3">
    <location>
        <begin position="151"/>
        <end position="170"/>
    </location>
</feature>
<dbReference type="InterPro" id="IPR003593">
    <property type="entry name" value="AAA+_ATPase"/>
</dbReference>
<dbReference type="GO" id="GO:0017116">
    <property type="term" value="F:single-stranded DNA helicase activity"/>
    <property type="evidence" value="ECO:0007669"/>
    <property type="project" value="TreeGrafter"/>
</dbReference>
<dbReference type="InterPro" id="IPR050534">
    <property type="entry name" value="Coronavir_polyprotein_1ab"/>
</dbReference>
<dbReference type="InterPro" id="IPR027417">
    <property type="entry name" value="P-loop_NTPase"/>
</dbReference>
<feature type="domain" description="Helix-hairpin-helix DNA-binding motif class 1" evidence="3">
    <location>
        <begin position="123"/>
        <end position="137"/>
    </location>
</feature>
<dbReference type="GO" id="GO:0006281">
    <property type="term" value="P:DNA repair"/>
    <property type="evidence" value="ECO:0007669"/>
    <property type="project" value="InterPro"/>
</dbReference>
<dbReference type="GO" id="GO:0006310">
    <property type="term" value="P:DNA recombination"/>
    <property type="evidence" value="ECO:0007669"/>
    <property type="project" value="InterPro"/>
</dbReference>
<proteinExistence type="inferred from homology"/>
<dbReference type="SUPFAM" id="SSF52540">
    <property type="entry name" value="P-loop containing nucleoside triphosphate hydrolases"/>
    <property type="match status" value="2"/>
</dbReference>
<dbReference type="SMART" id="SM00278">
    <property type="entry name" value="HhH1"/>
    <property type="match status" value="3"/>
</dbReference>
<dbReference type="Pfam" id="PF23139">
    <property type="entry name" value="OB_YrrC"/>
    <property type="match status" value="1"/>
</dbReference>
<comment type="caution">
    <text evidence="5">The sequence shown here is derived from an EMBL/GenBank/DDBJ whole genome shotgun (WGS) entry which is preliminary data.</text>
</comment>
<dbReference type="InterPro" id="IPR055446">
    <property type="entry name" value="RecD2_N_OB"/>
</dbReference>
<evidence type="ECO:0000313" key="5">
    <source>
        <dbReference type="EMBL" id="HFK98696.1"/>
    </source>
</evidence>
<dbReference type="Pfam" id="PF18335">
    <property type="entry name" value="SH3_13"/>
    <property type="match status" value="1"/>
</dbReference>
<keyword evidence="5" id="KW-0378">Hydrolase</keyword>
<dbReference type="Pfam" id="PF13538">
    <property type="entry name" value="UvrD_C_2"/>
    <property type="match status" value="1"/>
</dbReference>
<dbReference type="Pfam" id="PF14520">
    <property type="entry name" value="HHH_5"/>
    <property type="match status" value="1"/>
</dbReference>
<dbReference type="GO" id="GO:0043139">
    <property type="term" value="F:5'-3' DNA helicase activity"/>
    <property type="evidence" value="ECO:0007669"/>
    <property type="project" value="InterPro"/>
</dbReference>
<dbReference type="Gene3D" id="1.10.10.2220">
    <property type="match status" value="1"/>
</dbReference>
<gene>
    <name evidence="5" type="ORF">ENS06_15395</name>
</gene>
<dbReference type="GO" id="GO:0009338">
    <property type="term" value="C:exodeoxyribonuclease V complex"/>
    <property type="evidence" value="ECO:0007669"/>
    <property type="project" value="TreeGrafter"/>
</dbReference>